<dbReference type="Proteomes" id="UP000030765">
    <property type="component" value="Unassembled WGS sequence"/>
</dbReference>
<proteinExistence type="predicted"/>
<evidence type="ECO:0000313" key="1">
    <source>
        <dbReference type="EMBL" id="KFB47459.1"/>
    </source>
</evidence>
<dbReference type="VEuPathDB" id="VectorBase:ASIC015407"/>
<accession>A0A084WB65</accession>
<dbReference type="EnsemblMetazoa" id="ASIC015407-RA">
    <property type="protein sequence ID" value="ASIC015407-PA"/>
    <property type="gene ID" value="ASIC015407"/>
</dbReference>
<dbReference type="EMBL" id="ATLV01022316">
    <property type="status" value="NOT_ANNOTATED_CDS"/>
    <property type="molecule type" value="Genomic_DNA"/>
</dbReference>
<gene>
    <name evidence="1" type="ORF">ZHAS_00015407</name>
</gene>
<evidence type="ECO:0000313" key="3">
    <source>
        <dbReference type="Proteomes" id="UP000030765"/>
    </source>
</evidence>
<dbReference type="GO" id="GO:0016787">
    <property type="term" value="F:hydrolase activity"/>
    <property type="evidence" value="ECO:0007669"/>
    <property type="project" value="UniProtKB-KW"/>
</dbReference>
<evidence type="ECO:0000313" key="2">
    <source>
        <dbReference type="EnsemblMetazoa" id="ASIC015407-PA"/>
    </source>
</evidence>
<sequence length="61" mass="6858">MAICVFPFSDFGFSRAPRGKGACPFPQPAQSSAPSPYRIGKSLFPWQATHPFVQQKDTRWK</sequence>
<name>A0A084WB65_ANOSI</name>
<dbReference type="EMBL" id="KE525331">
    <property type="protein sequence ID" value="KFB47459.1"/>
    <property type="molecule type" value="Genomic_DNA"/>
</dbReference>
<organism evidence="1">
    <name type="scientific">Anopheles sinensis</name>
    <name type="common">Mosquito</name>
    <dbReference type="NCBI Taxonomy" id="74873"/>
    <lineage>
        <taxon>Eukaryota</taxon>
        <taxon>Metazoa</taxon>
        <taxon>Ecdysozoa</taxon>
        <taxon>Arthropoda</taxon>
        <taxon>Hexapoda</taxon>
        <taxon>Insecta</taxon>
        <taxon>Pterygota</taxon>
        <taxon>Neoptera</taxon>
        <taxon>Endopterygota</taxon>
        <taxon>Diptera</taxon>
        <taxon>Nematocera</taxon>
        <taxon>Culicoidea</taxon>
        <taxon>Culicidae</taxon>
        <taxon>Anophelinae</taxon>
        <taxon>Anopheles</taxon>
    </lineage>
</organism>
<reference evidence="1 3" key="1">
    <citation type="journal article" date="2014" name="BMC Genomics">
        <title>Genome sequence of Anopheles sinensis provides insight into genetics basis of mosquito competence for malaria parasites.</title>
        <authorList>
            <person name="Zhou D."/>
            <person name="Zhang D."/>
            <person name="Ding G."/>
            <person name="Shi L."/>
            <person name="Hou Q."/>
            <person name="Ye Y."/>
            <person name="Xu Y."/>
            <person name="Zhou H."/>
            <person name="Xiong C."/>
            <person name="Li S."/>
            <person name="Yu J."/>
            <person name="Hong S."/>
            <person name="Yu X."/>
            <person name="Zou P."/>
            <person name="Chen C."/>
            <person name="Chang X."/>
            <person name="Wang W."/>
            <person name="Lv Y."/>
            <person name="Sun Y."/>
            <person name="Ma L."/>
            <person name="Shen B."/>
            <person name="Zhu C."/>
        </authorList>
    </citation>
    <scope>NUCLEOTIDE SEQUENCE [LARGE SCALE GENOMIC DNA]</scope>
</reference>
<dbReference type="AlphaFoldDB" id="A0A084WB65"/>
<keyword evidence="3" id="KW-1185">Reference proteome</keyword>
<protein>
    <submittedName>
        <fullName evidence="1 2">Glycoside hydrolase family 38</fullName>
    </submittedName>
</protein>
<keyword evidence="1" id="KW-0378">Hydrolase</keyword>
<reference evidence="2" key="2">
    <citation type="submission" date="2020-05" db="UniProtKB">
        <authorList>
            <consortium name="EnsemblMetazoa"/>
        </authorList>
    </citation>
    <scope>IDENTIFICATION</scope>
</reference>